<evidence type="ECO:0000313" key="2">
    <source>
        <dbReference type="EMBL" id="TGJ86665.1"/>
    </source>
</evidence>
<evidence type="ECO:0000256" key="1">
    <source>
        <dbReference type="SAM" id="MobiDB-lite"/>
    </source>
</evidence>
<dbReference type="Proteomes" id="UP000297716">
    <property type="component" value="Unassembled WGS sequence"/>
</dbReference>
<keyword evidence="3" id="KW-1185">Reference proteome</keyword>
<sequence length="413" mass="45657">MELSAHQILLGPFGSYACHVSSRQHHPQPAVVPPSLSPLSRHPSTKETLRGADGNFKGLWDTNRSVTTSTDARWFLKEWLPAPKPHDSSQKEAQHEGIVRKQEEGKLTTKHFSGQPELAFPVRQQAKRVRSSDDVDGPGTAALSCKKRRLLRHLVTSRLSRPFSLPATHILIRKSGNNLHRIQRLAALGGRRAAGQLLVRKAAILNRVRIGVRQAARDVARGNALDHGLLLVTTPASSATFPVADVSTIVVPPIWRPHTTSFHPPIDHGLHQHHHYHVQQQQQQHDGMAATNRFDARCANTNAGAIQGGGIYNYNNHNTTAHICANTHSHKETPTEPGHSIPSVVPPTHASNDASDEEDNTAFPAASFRDRYVDLSDDEVYADFSVLFARSPDTEDQYYEEYLDGLDGIPWVV</sequence>
<accession>A0A4Z0Z5G3</accession>
<gene>
    <name evidence="2" type="ORF">E0Z10_g2118</name>
</gene>
<proteinExistence type="predicted"/>
<name>A0A4Z0Z5G3_9PEZI</name>
<dbReference type="OrthoDB" id="5387995at2759"/>
<feature type="region of interest" description="Disordered" evidence="1">
    <location>
        <begin position="110"/>
        <end position="140"/>
    </location>
</feature>
<dbReference type="EMBL" id="SKBN01000024">
    <property type="protein sequence ID" value="TGJ86665.1"/>
    <property type="molecule type" value="Genomic_DNA"/>
</dbReference>
<dbReference type="AlphaFoldDB" id="A0A4Z0Z5G3"/>
<feature type="region of interest" description="Disordered" evidence="1">
    <location>
        <begin position="329"/>
        <end position="360"/>
    </location>
</feature>
<feature type="region of interest" description="Disordered" evidence="1">
    <location>
        <begin position="24"/>
        <end position="62"/>
    </location>
</feature>
<protein>
    <submittedName>
        <fullName evidence="2">Uncharacterized protein</fullName>
    </submittedName>
</protein>
<reference evidence="2 3" key="1">
    <citation type="submission" date="2019-03" db="EMBL/GenBank/DDBJ databases">
        <title>Draft genome sequence of Xylaria hypoxylon DSM 108379, a ubiquitous saprotrophic-parasitic fungi on hardwood.</title>
        <authorList>
            <person name="Buettner E."/>
            <person name="Leonhardt S."/>
            <person name="Gebauer A.M."/>
            <person name="Liers C."/>
            <person name="Hofrichter M."/>
            <person name="Kellner H."/>
        </authorList>
    </citation>
    <scope>NUCLEOTIDE SEQUENCE [LARGE SCALE GENOMIC DNA]</scope>
    <source>
        <strain evidence="2 3">DSM 108379</strain>
    </source>
</reference>
<organism evidence="2 3">
    <name type="scientific">Xylaria hypoxylon</name>
    <dbReference type="NCBI Taxonomy" id="37992"/>
    <lineage>
        <taxon>Eukaryota</taxon>
        <taxon>Fungi</taxon>
        <taxon>Dikarya</taxon>
        <taxon>Ascomycota</taxon>
        <taxon>Pezizomycotina</taxon>
        <taxon>Sordariomycetes</taxon>
        <taxon>Xylariomycetidae</taxon>
        <taxon>Xylariales</taxon>
        <taxon>Xylariaceae</taxon>
        <taxon>Xylaria</taxon>
    </lineage>
</organism>
<dbReference type="STRING" id="37992.A0A4Z0Z5G3"/>
<comment type="caution">
    <text evidence="2">The sequence shown here is derived from an EMBL/GenBank/DDBJ whole genome shotgun (WGS) entry which is preliminary data.</text>
</comment>
<evidence type="ECO:0000313" key="3">
    <source>
        <dbReference type="Proteomes" id="UP000297716"/>
    </source>
</evidence>